<evidence type="ECO:0000313" key="1">
    <source>
        <dbReference type="EMBL" id="VWP01627.1"/>
    </source>
</evidence>
<accession>A0A5K1K6K0</accession>
<organism evidence="1">
    <name type="scientific">Ganoderma boninense</name>
    <dbReference type="NCBI Taxonomy" id="34458"/>
    <lineage>
        <taxon>Eukaryota</taxon>
        <taxon>Fungi</taxon>
        <taxon>Dikarya</taxon>
        <taxon>Basidiomycota</taxon>
        <taxon>Agaricomycotina</taxon>
        <taxon>Agaricomycetes</taxon>
        <taxon>Polyporales</taxon>
        <taxon>Polyporaceae</taxon>
        <taxon>Ganoderma</taxon>
    </lineage>
</organism>
<dbReference type="AlphaFoldDB" id="A0A5K1K6K0"/>
<reference evidence="1" key="1">
    <citation type="submission" date="2019-10" db="EMBL/GenBank/DDBJ databases">
        <authorList>
            <person name="Nor Muhammad N."/>
        </authorList>
    </citation>
    <scope>NUCLEOTIDE SEQUENCE</scope>
</reference>
<protein>
    <submittedName>
        <fullName evidence="1">Cyclin</fullName>
    </submittedName>
</protein>
<sequence length="321" mass="35084">MLAIYRLLQRIALGDKDHAFQLLDNTYVLVLPGHFDSDSTPHLTVYSLSPSSGSSSSQPICSLQLPGVTLAPGKRISYRDVCVSRPPPIPEGHFQADPSVSMVVITDYIEVGGHPSHSDYASHLLIPYATLLAQIRTAVDSNSNRDVCEYPVPVLWEDWGPRASLRLCVPVVGDRSDPMIVHQILVPYGSRMPVVSFNDPGSTCASVYVFDINPLAARYAQQALRASAQPESGVRATAIVEDSDVEAALPGVVDPDIKGIPFVVYRFELPQEDPGWPAVRAVRMSMTGFTVTVRLLQDYHSASRYPCSMIARCSMVDTDPM</sequence>
<dbReference type="EMBL" id="LR729530">
    <property type="protein sequence ID" value="VWP01627.1"/>
    <property type="molecule type" value="Genomic_DNA"/>
</dbReference>
<gene>
    <name evidence="1" type="primary">J9VV14</name>
</gene>
<proteinExistence type="predicted"/>
<name>A0A5K1K6K0_9APHY</name>